<dbReference type="EMBL" id="FO203512">
    <property type="protein sequence ID" value="CCK75255.1"/>
    <property type="molecule type" value="Genomic_DNA"/>
</dbReference>
<name>R4YL96_OLEAN</name>
<dbReference type="GO" id="GO:0003824">
    <property type="term" value="F:catalytic activity"/>
    <property type="evidence" value="ECO:0007669"/>
    <property type="project" value="UniProtKB-ARBA"/>
</dbReference>
<dbReference type="CDD" id="cd01949">
    <property type="entry name" value="GGDEF"/>
    <property type="match status" value="1"/>
</dbReference>
<comment type="cofactor">
    <cofactor evidence="1">
        <name>Mg(2+)</name>
        <dbReference type="ChEBI" id="CHEBI:18420"/>
    </cofactor>
</comment>
<dbReference type="InterPro" id="IPR003018">
    <property type="entry name" value="GAF"/>
</dbReference>
<dbReference type="InterPro" id="IPR043128">
    <property type="entry name" value="Rev_trsase/Diguanyl_cyclase"/>
</dbReference>
<dbReference type="SMART" id="SM00065">
    <property type="entry name" value="GAF"/>
    <property type="match status" value="1"/>
</dbReference>
<dbReference type="PANTHER" id="PTHR43102:SF2">
    <property type="entry name" value="GAF DOMAIN-CONTAINING PROTEIN"/>
    <property type="match status" value="1"/>
</dbReference>
<feature type="domain" description="GGDEF" evidence="2">
    <location>
        <begin position="194"/>
        <end position="319"/>
    </location>
</feature>
<evidence type="ECO:0000313" key="3">
    <source>
        <dbReference type="EMBL" id="CCK75255.1"/>
    </source>
</evidence>
<dbReference type="Gene3D" id="3.30.450.40">
    <property type="match status" value="1"/>
</dbReference>
<dbReference type="PANTHER" id="PTHR43102">
    <property type="entry name" value="SLR1143 PROTEIN"/>
    <property type="match status" value="1"/>
</dbReference>
<dbReference type="InterPro" id="IPR029787">
    <property type="entry name" value="Nucleotide_cyclase"/>
</dbReference>
<dbReference type="Proteomes" id="UP000032749">
    <property type="component" value="Chromosome"/>
</dbReference>
<proteinExistence type="predicted"/>
<gene>
    <name evidence="3" type="ORF">OLEAN_C10790</name>
</gene>
<evidence type="ECO:0000313" key="4">
    <source>
        <dbReference type="Proteomes" id="UP000032749"/>
    </source>
</evidence>
<dbReference type="NCBIfam" id="TIGR00254">
    <property type="entry name" value="GGDEF"/>
    <property type="match status" value="1"/>
</dbReference>
<keyword evidence="4" id="KW-1185">Reference proteome</keyword>
<dbReference type="SUPFAM" id="SSF55781">
    <property type="entry name" value="GAF domain-like"/>
    <property type="match status" value="1"/>
</dbReference>
<dbReference type="OrthoDB" id="9812358at2"/>
<dbReference type="KEGG" id="oai:OLEAN_C10790"/>
<dbReference type="SMART" id="SM00267">
    <property type="entry name" value="GGDEF"/>
    <property type="match status" value="1"/>
</dbReference>
<reference evidence="3 4" key="1">
    <citation type="journal article" date="2013" name="Nat. Commun.">
        <title>Genome sequence and functional genomic analysis of the oil-degrading bacterium Oleispira antarctica.</title>
        <authorList>
            <person name="Kube M."/>
            <person name="Chernikova T.N."/>
            <person name="Al-Ramahi Y."/>
            <person name="Beloqui A."/>
            <person name="Lopez-Cortez N."/>
            <person name="Guazzaroni M.E."/>
            <person name="Heipieper H.J."/>
            <person name="Klages S."/>
            <person name="Kotsyurbenko O.R."/>
            <person name="Langer I."/>
            <person name="Nechitaylo T.Y."/>
            <person name="Lunsdorf H."/>
            <person name="Fernandez M."/>
            <person name="Juarez S."/>
            <person name="Ciordia S."/>
            <person name="Singer A."/>
            <person name="Kagan O."/>
            <person name="Egorova O."/>
            <person name="Petit P.A."/>
            <person name="Stogios P."/>
            <person name="Kim Y."/>
            <person name="Tchigvintsev A."/>
            <person name="Flick R."/>
            <person name="Denaro R."/>
            <person name="Genovese M."/>
            <person name="Albar J.P."/>
            <person name="Reva O.N."/>
            <person name="Martinez-Gomariz M."/>
            <person name="Tran H."/>
            <person name="Ferrer M."/>
            <person name="Savchenko A."/>
            <person name="Yakunin A.F."/>
            <person name="Yakimov M.M."/>
            <person name="Golyshina O.V."/>
            <person name="Reinhardt R."/>
            <person name="Golyshin P.N."/>
        </authorList>
    </citation>
    <scope>NUCLEOTIDE SEQUENCE [LARGE SCALE GENOMIC DNA]</scope>
</reference>
<dbReference type="FunFam" id="3.30.70.270:FF:000001">
    <property type="entry name" value="Diguanylate cyclase domain protein"/>
    <property type="match status" value="1"/>
</dbReference>
<dbReference type="SUPFAM" id="SSF55073">
    <property type="entry name" value="Nucleotide cyclase"/>
    <property type="match status" value="1"/>
</dbReference>
<dbReference type="HOGENOM" id="CLU_000445_11_32_6"/>
<sequence length="319" mass="35962">MQPPEIPDTEDERIAELRSLLLLDSSPEERFDRITRVAKQLFNVPIALVSLIDTERQWFKSNVGLDATETGRDISFCGHAILGEDVFIIENAAEDERFSDNPLVAEGPEIRFYAGAPLAMPSGNNLGTLCIISPEPRKFGPEQSILLHDLSKIVISELVSQQAATQDALTGIHNRRGFEILAQKSMANSARYGWKSALVFLDLNKFKEINDTYGHQVGDQALVDFSRLLTQMVRESDIIARLGGDEFVVMLMNSEEAEAREKVKVFMQELKQYNQQHNQPYELCASYGIVEYVPEDHASLEELISAADELMYHNKQKKD</sequence>
<protein>
    <submittedName>
        <fullName evidence="3">Diguanylate cyclase with GAF sensor</fullName>
    </submittedName>
</protein>
<dbReference type="Pfam" id="PF01590">
    <property type="entry name" value="GAF"/>
    <property type="match status" value="1"/>
</dbReference>
<evidence type="ECO:0000259" key="2">
    <source>
        <dbReference type="PROSITE" id="PS50887"/>
    </source>
</evidence>
<dbReference type="STRING" id="698738.OLEAN_C10790"/>
<evidence type="ECO:0000256" key="1">
    <source>
        <dbReference type="ARBA" id="ARBA00001946"/>
    </source>
</evidence>
<dbReference type="Pfam" id="PF00990">
    <property type="entry name" value="GGDEF"/>
    <property type="match status" value="1"/>
</dbReference>
<dbReference type="InterPro" id="IPR029016">
    <property type="entry name" value="GAF-like_dom_sf"/>
</dbReference>
<dbReference type="InterPro" id="IPR000160">
    <property type="entry name" value="GGDEF_dom"/>
</dbReference>
<dbReference type="Gene3D" id="3.30.70.270">
    <property type="match status" value="1"/>
</dbReference>
<organism evidence="3 4">
    <name type="scientific">Oleispira antarctica RB-8</name>
    <dbReference type="NCBI Taxonomy" id="698738"/>
    <lineage>
        <taxon>Bacteria</taxon>
        <taxon>Pseudomonadati</taxon>
        <taxon>Pseudomonadota</taxon>
        <taxon>Gammaproteobacteria</taxon>
        <taxon>Oceanospirillales</taxon>
        <taxon>Oceanospirillaceae</taxon>
        <taxon>Oleispira</taxon>
    </lineage>
</organism>
<accession>R4YL96</accession>
<dbReference type="AlphaFoldDB" id="R4YL96"/>
<dbReference type="PROSITE" id="PS50887">
    <property type="entry name" value="GGDEF"/>
    <property type="match status" value="1"/>
</dbReference>